<dbReference type="PANTHER" id="PTHR31356">
    <property type="entry name" value="THYLAKOID LUMENAL 29 KDA PROTEIN, CHLOROPLASTIC-RELATED"/>
    <property type="match status" value="1"/>
</dbReference>
<name>A0A7S3H6F9_9STRA</name>
<accession>A0A7S3H6F9</accession>
<evidence type="ECO:0000256" key="2">
    <source>
        <dbReference type="RuleBase" id="RU004241"/>
    </source>
</evidence>
<organism evidence="4">
    <name type="scientific">Spumella elongata</name>
    <dbReference type="NCBI Taxonomy" id="89044"/>
    <lineage>
        <taxon>Eukaryota</taxon>
        <taxon>Sar</taxon>
        <taxon>Stramenopiles</taxon>
        <taxon>Ochrophyta</taxon>
        <taxon>Chrysophyceae</taxon>
        <taxon>Chromulinales</taxon>
        <taxon>Chromulinaceae</taxon>
        <taxon>Spumella</taxon>
    </lineage>
</organism>
<dbReference type="InterPro" id="IPR002016">
    <property type="entry name" value="Haem_peroxidase"/>
</dbReference>
<feature type="domain" description="Plant heme peroxidase family profile" evidence="3">
    <location>
        <begin position="1"/>
        <end position="135"/>
    </location>
</feature>
<dbReference type="EMBL" id="HBIC01029540">
    <property type="protein sequence ID" value="CAE0286063.1"/>
    <property type="molecule type" value="Transcribed_RNA"/>
</dbReference>
<dbReference type="PROSITE" id="PS00435">
    <property type="entry name" value="PEROXIDASE_1"/>
    <property type="match status" value="1"/>
</dbReference>
<proteinExistence type="inferred from homology"/>
<dbReference type="GO" id="GO:0042744">
    <property type="term" value="P:hydrogen peroxide catabolic process"/>
    <property type="evidence" value="ECO:0007669"/>
    <property type="project" value="TreeGrafter"/>
</dbReference>
<evidence type="ECO:0000256" key="1">
    <source>
        <dbReference type="ARBA" id="ARBA00023002"/>
    </source>
</evidence>
<dbReference type="InterPro" id="IPR044831">
    <property type="entry name" value="Ccp1-like"/>
</dbReference>
<keyword evidence="1" id="KW-0560">Oxidoreductase</keyword>
<dbReference type="Gene3D" id="1.10.420.10">
    <property type="entry name" value="Peroxidase, domain 2"/>
    <property type="match status" value="1"/>
</dbReference>
<dbReference type="AlphaFoldDB" id="A0A7S3H6F9"/>
<gene>
    <name evidence="4" type="ORF">SELO1098_LOCUS14904</name>
</gene>
<dbReference type="InterPro" id="IPR010255">
    <property type="entry name" value="Haem_peroxidase_sf"/>
</dbReference>
<dbReference type="SUPFAM" id="SSF48113">
    <property type="entry name" value="Heme-dependent peroxidases"/>
    <property type="match status" value="1"/>
</dbReference>
<comment type="similarity">
    <text evidence="2">Belongs to the peroxidase family.</text>
</comment>
<dbReference type="PRINTS" id="PR00458">
    <property type="entry name" value="PEROXIDASE"/>
</dbReference>
<evidence type="ECO:0000259" key="3">
    <source>
        <dbReference type="PROSITE" id="PS50873"/>
    </source>
</evidence>
<dbReference type="InterPro" id="IPR019793">
    <property type="entry name" value="Peroxidases_heam-ligand_BS"/>
</dbReference>
<dbReference type="PANTHER" id="PTHR31356:SF66">
    <property type="entry name" value="CATALASE-PEROXIDASE"/>
    <property type="match status" value="1"/>
</dbReference>
<dbReference type="GO" id="GO:0020037">
    <property type="term" value="F:heme binding"/>
    <property type="evidence" value="ECO:0007669"/>
    <property type="project" value="InterPro"/>
</dbReference>
<protein>
    <recommendedName>
        <fullName evidence="3">Plant heme peroxidase family profile domain-containing protein</fullName>
    </recommendedName>
</protein>
<reference evidence="4" key="1">
    <citation type="submission" date="2021-01" db="EMBL/GenBank/DDBJ databases">
        <authorList>
            <person name="Corre E."/>
            <person name="Pelletier E."/>
            <person name="Niang G."/>
            <person name="Scheremetjew M."/>
            <person name="Finn R."/>
            <person name="Kale V."/>
            <person name="Holt S."/>
            <person name="Cochrane G."/>
            <person name="Meng A."/>
            <person name="Brown T."/>
            <person name="Cohen L."/>
        </authorList>
    </citation>
    <scope>NUCLEOTIDE SEQUENCE</scope>
    <source>
        <strain evidence="4">CCAP 955/1</strain>
    </source>
</reference>
<sequence length="135" mass="14640">MTDEDIVALSGAHTVGRLFNDRSGAVEEASGGTNGTKYTKRGAPELAKSLTTGGRSWTKNWTVFDNSYYTDMNKNDPEVIYLSTDKVLMTDPSFKPITEKFAADQAAFFASYAKAHKKLSELGSKFDPADGITGV</sequence>
<evidence type="ECO:0000313" key="4">
    <source>
        <dbReference type="EMBL" id="CAE0286063.1"/>
    </source>
</evidence>
<dbReference type="Pfam" id="PF00141">
    <property type="entry name" value="peroxidase"/>
    <property type="match status" value="1"/>
</dbReference>
<dbReference type="GO" id="GO:0034599">
    <property type="term" value="P:cellular response to oxidative stress"/>
    <property type="evidence" value="ECO:0007669"/>
    <property type="project" value="InterPro"/>
</dbReference>
<dbReference type="PROSITE" id="PS50873">
    <property type="entry name" value="PEROXIDASE_4"/>
    <property type="match status" value="1"/>
</dbReference>
<dbReference type="GO" id="GO:0000302">
    <property type="term" value="P:response to reactive oxygen species"/>
    <property type="evidence" value="ECO:0007669"/>
    <property type="project" value="TreeGrafter"/>
</dbReference>
<dbReference type="GO" id="GO:0004601">
    <property type="term" value="F:peroxidase activity"/>
    <property type="evidence" value="ECO:0007669"/>
    <property type="project" value="InterPro"/>
</dbReference>